<organism>
    <name type="scientific">Macaca fascicularis</name>
    <name type="common">Crab-eating macaque</name>
    <name type="synonym">Cynomolgus monkey</name>
    <dbReference type="NCBI Taxonomy" id="9541"/>
    <lineage>
        <taxon>Eukaryota</taxon>
        <taxon>Metazoa</taxon>
        <taxon>Chordata</taxon>
        <taxon>Craniata</taxon>
        <taxon>Vertebrata</taxon>
        <taxon>Euteleostomi</taxon>
        <taxon>Mammalia</taxon>
        <taxon>Eutheria</taxon>
        <taxon>Euarchontoglires</taxon>
        <taxon>Primates</taxon>
        <taxon>Haplorrhini</taxon>
        <taxon>Catarrhini</taxon>
        <taxon>Cercopithecidae</taxon>
        <taxon>Cercopithecinae</taxon>
        <taxon>Macaca</taxon>
    </lineage>
</organism>
<protein>
    <recommendedName>
        <fullName evidence="4">Peptidase A2 domain-containing protein</fullName>
    </recommendedName>
</protein>
<dbReference type="Proteomes" id="UP000009130">
    <property type="component" value="Chromosome 4"/>
</dbReference>
<dbReference type="InterPro" id="IPR034170">
    <property type="entry name" value="Retropepsin-like_cat_dom"/>
</dbReference>
<keyword evidence="3" id="KW-0378">Hydrolase</keyword>
<feature type="non-terminal residue" evidence="5">
    <location>
        <position position="1"/>
    </location>
</feature>
<reference evidence="5" key="1">
    <citation type="journal article" date="2011" name="Nat. Biotechnol.">
        <title>Genome sequencing and comparison of two nonhuman primate animal models, the cynomolgus and Chinese rhesus macaques.</title>
        <authorList>
            <person name="Yan G."/>
            <person name="Zhang G."/>
            <person name="Fang X."/>
            <person name="Zhang Y."/>
            <person name="Li C."/>
            <person name="Ling F."/>
            <person name="Cooper D.N."/>
            <person name="Li Q."/>
            <person name="Li Y."/>
            <person name="van Gool A.J."/>
            <person name="Du H."/>
            <person name="Chen J."/>
            <person name="Chen R."/>
            <person name="Zhang P."/>
            <person name="Huang Z."/>
            <person name="Thompson J.R."/>
            <person name="Meng Y."/>
            <person name="Bai Y."/>
            <person name="Wang J."/>
            <person name="Zhuo M."/>
            <person name="Wang T."/>
            <person name="Huang Y."/>
            <person name="Wei L."/>
            <person name="Li J."/>
            <person name="Wang Z."/>
            <person name="Hu H."/>
            <person name="Yang P."/>
            <person name="Le L."/>
            <person name="Stenson P.D."/>
            <person name="Li B."/>
            <person name="Liu X."/>
            <person name="Ball E.V."/>
            <person name="An N."/>
            <person name="Huang Q."/>
            <person name="Zhang Y."/>
            <person name="Fan W."/>
            <person name="Zhang X."/>
            <person name="Li Y."/>
            <person name="Wang W."/>
            <person name="Katze M.G."/>
            <person name="Su B."/>
            <person name="Nielsen R."/>
            <person name="Yang H."/>
            <person name="Wang J."/>
            <person name="Wang X."/>
            <person name="Wang J."/>
        </authorList>
    </citation>
    <scope>NUCLEOTIDE SEQUENCE [LARGE SCALE GENOMIC DNA]</scope>
    <source>
        <strain evidence="5">CE-4</strain>
    </source>
</reference>
<dbReference type="Pfam" id="PF00077">
    <property type="entry name" value="RVP"/>
    <property type="match status" value="1"/>
</dbReference>
<dbReference type="GO" id="GO:0004190">
    <property type="term" value="F:aspartic-type endopeptidase activity"/>
    <property type="evidence" value="ECO:0007669"/>
    <property type="project" value="UniProtKB-KW"/>
</dbReference>
<dbReference type="InterPro" id="IPR018061">
    <property type="entry name" value="Retropepsins"/>
</dbReference>
<name>G7P463_MACFA</name>
<dbReference type="PANTHER" id="PTHR19422">
    <property type="entry name" value="GAG RETROVIRAL POLYPROTEIN"/>
    <property type="match status" value="1"/>
</dbReference>
<dbReference type="GO" id="GO:0006508">
    <property type="term" value="P:proteolysis"/>
    <property type="evidence" value="ECO:0007669"/>
    <property type="project" value="UniProtKB-KW"/>
</dbReference>
<evidence type="ECO:0000256" key="1">
    <source>
        <dbReference type="ARBA" id="ARBA00022670"/>
    </source>
</evidence>
<dbReference type="CDD" id="cd05482">
    <property type="entry name" value="HIV_retropepsin_like"/>
    <property type="match status" value="1"/>
</dbReference>
<proteinExistence type="predicted"/>
<evidence type="ECO:0000313" key="5">
    <source>
        <dbReference type="EMBL" id="EHH53484.1"/>
    </source>
</evidence>
<evidence type="ECO:0000256" key="2">
    <source>
        <dbReference type="ARBA" id="ARBA00022750"/>
    </source>
</evidence>
<evidence type="ECO:0000256" key="3">
    <source>
        <dbReference type="ARBA" id="ARBA00022801"/>
    </source>
</evidence>
<sequence>VNQITDKRPTCKITIQGNKFKGLVDTGADISIISLQHWPSTWPIQPSQFNIVGAGKAAEVYQSSYILHCEGPDGRPGTIKPIITSVPINLWGRDLLQQWGAQVLIPEQLYSPQSQHTMREMGYVAGMGL</sequence>
<dbReference type="PROSITE" id="PS50175">
    <property type="entry name" value="ASP_PROT_RETROV"/>
    <property type="match status" value="1"/>
</dbReference>
<dbReference type="SUPFAM" id="SSF50630">
    <property type="entry name" value="Acid proteases"/>
    <property type="match status" value="1"/>
</dbReference>
<dbReference type="InterPro" id="IPR001969">
    <property type="entry name" value="Aspartic_peptidase_AS"/>
</dbReference>
<gene>
    <name evidence="5" type="ORF">EGM_14132</name>
</gene>
<dbReference type="AlphaFoldDB" id="G7P463"/>
<dbReference type="InterPro" id="IPR001995">
    <property type="entry name" value="Peptidase_A2_cat"/>
</dbReference>
<evidence type="ECO:0000259" key="4">
    <source>
        <dbReference type="PROSITE" id="PS50175"/>
    </source>
</evidence>
<dbReference type="PANTHER" id="PTHR19422:SF123">
    <property type="entry name" value="RT1 CLASS I, LOCUS CE15"/>
    <property type="match status" value="1"/>
</dbReference>
<dbReference type="Gene3D" id="2.40.70.10">
    <property type="entry name" value="Acid Proteases"/>
    <property type="match status" value="1"/>
</dbReference>
<accession>G7P463</accession>
<feature type="non-terminal residue" evidence="5">
    <location>
        <position position="129"/>
    </location>
</feature>
<keyword evidence="2" id="KW-0064">Aspartyl protease</keyword>
<dbReference type="PROSITE" id="PS00141">
    <property type="entry name" value="ASP_PROTEASE"/>
    <property type="match status" value="1"/>
</dbReference>
<dbReference type="EMBL" id="CM001279">
    <property type="protein sequence ID" value="EHH53484.1"/>
    <property type="molecule type" value="Genomic_DNA"/>
</dbReference>
<keyword evidence="1" id="KW-0645">Protease</keyword>
<dbReference type="InterPro" id="IPR021109">
    <property type="entry name" value="Peptidase_aspartic_dom_sf"/>
</dbReference>
<feature type="domain" description="Peptidase A2" evidence="4">
    <location>
        <begin position="20"/>
        <end position="95"/>
    </location>
</feature>
<dbReference type="InterPro" id="IPR051592">
    <property type="entry name" value="HERV-K_Pro_peptidase_A2"/>
</dbReference>